<dbReference type="OrthoDB" id="1937075at2759"/>
<evidence type="ECO:0000313" key="2">
    <source>
        <dbReference type="Proteomes" id="UP000631114"/>
    </source>
</evidence>
<evidence type="ECO:0000313" key="1">
    <source>
        <dbReference type="EMBL" id="KAF9617175.1"/>
    </source>
</evidence>
<protein>
    <submittedName>
        <fullName evidence="1">Uncharacterized protein</fullName>
    </submittedName>
</protein>
<proteinExistence type="predicted"/>
<dbReference type="AlphaFoldDB" id="A0A835IFV2"/>
<dbReference type="Proteomes" id="UP000631114">
    <property type="component" value="Unassembled WGS sequence"/>
</dbReference>
<gene>
    <name evidence="1" type="ORF">IFM89_034326</name>
</gene>
<reference evidence="1 2" key="1">
    <citation type="submission" date="2020-10" db="EMBL/GenBank/DDBJ databases">
        <title>The Coptis chinensis genome and diversification of protoberbering-type alkaloids.</title>
        <authorList>
            <person name="Wang B."/>
            <person name="Shu S."/>
            <person name="Song C."/>
            <person name="Liu Y."/>
        </authorList>
    </citation>
    <scope>NUCLEOTIDE SEQUENCE [LARGE SCALE GENOMIC DNA]</scope>
    <source>
        <strain evidence="1">HL-2020</strain>
        <tissue evidence="1">Leaf</tissue>
    </source>
</reference>
<sequence>MNDRLIACKARSPLTKDIWSATSIACLVAICKTRNKILYEDGRINEAHIRIQVKKSIKRAHEQTFHSMDNTTQDLATLHALYLSNKLRRAPMQGV</sequence>
<accession>A0A835IFV2</accession>
<name>A0A835IFV2_9MAGN</name>
<keyword evidence="2" id="KW-1185">Reference proteome</keyword>
<comment type="caution">
    <text evidence="1">The sequence shown here is derived from an EMBL/GenBank/DDBJ whole genome shotgun (WGS) entry which is preliminary data.</text>
</comment>
<dbReference type="EMBL" id="JADFTS010000003">
    <property type="protein sequence ID" value="KAF9617175.1"/>
    <property type="molecule type" value="Genomic_DNA"/>
</dbReference>
<organism evidence="1 2">
    <name type="scientific">Coptis chinensis</name>
    <dbReference type="NCBI Taxonomy" id="261450"/>
    <lineage>
        <taxon>Eukaryota</taxon>
        <taxon>Viridiplantae</taxon>
        <taxon>Streptophyta</taxon>
        <taxon>Embryophyta</taxon>
        <taxon>Tracheophyta</taxon>
        <taxon>Spermatophyta</taxon>
        <taxon>Magnoliopsida</taxon>
        <taxon>Ranunculales</taxon>
        <taxon>Ranunculaceae</taxon>
        <taxon>Coptidoideae</taxon>
        <taxon>Coptis</taxon>
    </lineage>
</organism>